<evidence type="ECO:0000259" key="11">
    <source>
        <dbReference type="PROSITE" id="PS50111"/>
    </source>
</evidence>
<dbReference type="InterPro" id="IPR033480">
    <property type="entry name" value="sCache_2"/>
</dbReference>
<dbReference type="CDD" id="cd06225">
    <property type="entry name" value="HAMP"/>
    <property type="match status" value="1"/>
</dbReference>
<evidence type="ECO:0000256" key="2">
    <source>
        <dbReference type="ARBA" id="ARBA00022475"/>
    </source>
</evidence>
<evidence type="ECO:0000256" key="3">
    <source>
        <dbReference type="ARBA" id="ARBA00022692"/>
    </source>
</evidence>
<dbReference type="PANTHER" id="PTHR32089:SF119">
    <property type="entry name" value="METHYL-ACCEPTING CHEMOTAXIS PROTEIN CTPL"/>
    <property type="match status" value="1"/>
</dbReference>
<dbReference type="SMART" id="SM00304">
    <property type="entry name" value="HAMP"/>
    <property type="match status" value="1"/>
</dbReference>
<feature type="domain" description="Methyl-accepting transducer" evidence="11">
    <location>
        <begin position="231"/>
        <end position="467"/>
    </location>
</feature>
<keyword evidence="9" id="KW-0175">Coiled coil</keyword>
<dbReference type="InterPro" id="IPR004090">
    <property type="entry name" value="Chemotax_Me-accpt_rcpt"/>
</dbReference>
<dbReference type="PRINTS" id="PR00260">
    <property type="entry name" value="CHEMTRNSDUCR"/>
</dbReference>
<comment type="caution">
    <text evidence="13">The sequence shown here is derived from an EMBL/GenBank/DDBJ whole genome shotgun (WGS) entry which is preliminary data.</text>
</comment>
<dbReference type="Gene3D" id="1.10.287.950">
    <property type="entry name" value="Methyl-accepting chemotaxis protein"/>
    <property type="match status" value="1"/>
</dbReference>
<dbReference type="EMBL" id="BMGJ01000008">
    <property type="protein sequence ID" value="GGD66671.1"/>
    <property type="molecule type" value="Genomic_DNA"/>
</dbReference>
<protein>
    <submittedName>
        <fullName evidence="13">Methyl-accepting chemotaxis protein</fullName>
    </submittedName>
</protein>
<name>A0ABQ1RFH8_9ALTE</name>
<feature type="coiled-coil region" evidence="9">
    <location>
        <begin position="393"/>
        <end position="451"/>
    </location>
</feature>
<reference evidence="14" key="1">
    <citation type="journal article" date="2019" name="Int. J. Syst. Evol. Microbiol.">
        <title>The Global Catalogue of Microorganisms (GCM) 10K type strain sequencing project: providing services to taxonomists for standard genome sequencing and annotation.</title>
        <authorList>
            <consortium name="The Broad Institute Genomics Platform"/>
            <consortium name="The Broad Institute Genome Sequencing Center for Infectious Disease"/>
            <person name="Wu L."/>
            <person name="Ma J."/>
        </authorList>
    </citation>
    <scope>NUCLEOTIDE SEQUENCE [LARGE SCALE GENOMIC DNA]</scope>
    <source>
        <strain evidence="14">CGMCC 1.12923</strain>
    </source>
</reference>
<dbReference type="InterPro" id="IPR003660">
    <property type="entry name" value="HAMP_dom"/>
</dbReference>
<evidence type="ECO:0000256" key="7">
    <source>
        <dbReference type="ARBA" id="ARBA00029447"/>
    </source>
</evidence>
<dbReference type="SMART" id="SM00283">
    <property type="entry name" value="MA"/>
    <property type="match status" value="1"/>
</dbReference>
<evidence type="ECO:0000259" key="12">
    <source>
        <dbReference type="PROSITE" id="PS50885"/>
    </source>
</evidence>
<evidence type="ECO:0000313" key="13">
    <source>
        <dbReference type="EMBL" id="GGD66671.1"/>
    </source>
</evidence>
<dbReference type="SMART" id="SM01049">
    <property type="entry name" value="Cache_2"/>
    <property type="match status" value="1"/>
</dbReference>
<dbReference type="PROSITE" id="PS50111">
    <property type="entry name" value="CHEMOTAXIS_TRANSDUC_2"/>
    <property type="match status" value="1"/>
</dbReference>
<keyword evidence="6 8" id="KW-0807">Transducer</keyword>
<feature type="domain" description="HAMP" evidence="12">
    <location>
        <begin position="172"/>
        <end position="226"/>
    </location>
</feature>
<comment type="subcellular location">
    <subcellularLocation>
        <location evidence="1">Cell membrane</location>
        <topology evidence="1">Multi-pass membrane protein</topology>
    </subcellularLocation>
</comment>
<evidence type="ECO:0000313" key="14">
    <source>
        <dbReference type="Proteomes" id="UP000614272"/>
    </source>
</evidence>
<organism evidence="13 14">
    <name type="scientific">Lacimicrobium alkaliphilum</name>
    <dbReference type="NCBI Taxonomy" id="1526571"/>
    <lineage>
        <taxon>Bacteria</taxon>
        <taxon>Pseudomonadati</taxon>
        <taxon>Pseudomonadota</taxon>
        <taxon>Gammaproteobacteria</taxon>
        <taxon>Alteromonadales</taxon>
        <taxon>Alteromonadaceae</taxon>
        <taxon>Lacimicrobium</taxon>
    </lineage>
</organism>
<dbReference type="Proteomes" id="UP000614272">
    <property type="component" value="Unassembled WGS sequence"/>
</dbReference>
<dbReference type="InterPro" id="IPR004089">
    <property type="entry name" value="MCPsignal_dom"/>
</dbReference>
<gene>
    <name evidence="13" type="ORF">GCM10011357_22420</name>
</gene>
<evidence type="ECO:0000256" key="5">
    <source>
        <dbReference type="ARBA" id="ARBA00023136"/>
    </source>
</evidence>
<dbReference type="Gene3D" id="3.30.450.20">
    <property type="entry name" value="PAS domain"/>
    <property type="match status" value="1"/>
</dbReference>
<evidence type="ECO:0000256" key="10">
    <source>
        <dbReference type="SAM" id="Phobius"/>
    </source>
</evidence>
<dbReference type="PROSITE" id="PS50885">
    <property type="entry name" value="HAMP"/>
    <property type="match status" value="1"/>
</dbReference>
<keyword evidence="4 10" id="KW-1133">Transmembrane helix</keyword>
<evidence type="ECO:0000256" key="4">
    <source>
        <dbReference type="ARBA" id="ARBA00022989"/>
    </source>
</evidence>
<keyword evidence="5 10" id="KW-0472">Membrane</keyword>
<evidence type="ECO:0000256" key="6">
    <source>
        <dbReference type="ARBA" id="ARBA00023224"/>
    </source>
</evidence>
<sequence length="503" mass="55087">MKKLDAINDVAMGFVDAAYREYQKGALSKQEAMQHAIDKLEQIRYEGSEYIFVYGRDGMLIMDPSLPTKDRFKANFYDFEDPEGTPLFQHMIERTQDSKRATVNYVWELPDSSKIAPKMSRVVAFDQWNWIIGTGVYMNHVSDQVWSLFWRISGLILLFSIPVLILFFVIVNSVVTPLKASIAAMKNIADGDGDLTRRLKVDGKDELAQLAQAFNAFANQVRDLVEQVSGSTTTMNQSVLQLNGIMKESETGVDRQQQETDQVATAMNQMTATAQEVASSASKASNAAGQAEHQVVDSKNVLNKAIEVIGGLSEQVSEGVIVIENLGKDSENIGSVLDVIRGIAEQTNLLALNAAIEAARAGEAGRGFAVVADEVRTLASRTQKSTQEIQAMIESLQQRAQKAVTVIDAISERSLATVGEARLVDEALVSIEQAVNTINSMNAQIASAAEEQTSVSETINQNIFQIAEITEQTSQGTRQASDATQKLTELAAQLDGLVKDYKY</sequence>
<dbReference type="Pfam" id="PF00672">
    <property type="entry name" value="HAMP"/>
    <property type="match status" value="1"/>
</dbReference>
<evidence type="ECO:0000256" key="1">
    <source>
        <dbReference type="ARBA" id="ARBA00004651"/>
    </source>
</evidence>
<dbReference type="Pfam" id="PF17200">
    <property type="entry name" value="sCache_2"/>
    <property type="match status" value="1"/>
</dbReference>
<feature type="transmembrane region" description="Helical" evidence="10">
    <location>
        <begin position="148"/>
        <end position="171"/>
    </location>
</feature>
<evidence type="ECO:0000256" key="8">
    <source>
        <dbReference type="PROSITE-ProRule" id="PRU00284"/>
    </source>
</evidence>
<comment type="similarity">
    <text evidence="7">Belongs to the methyl-accepting chemotaxis (MCP) protein family.</text>
</comment>
<evidence type="ECO:0000256" key="9">
    <source>
        <dbReference type="SAM" id="Coils"/>
    </source>
</evidence>
<dbReference type="SUPFAM" id="SSF58104">
    <property type="entry name" value="Methyl-accepting chemotaxis protein (MCP) signaling domain"/>
    <property type="match status" value="1"/>
</dbReference>
<dbReference type="Pfam" id="PF00015">
    <property type="entry name" value="MCPsignal"/>
    <property type="match status" value="1"/>
</dbReference>
<keyword evidence="3 10" id="KW-0812">Transmembrane</keyword>
<dbReference type="CDD" id="cd11386">
    <property type="entry name" value="MCP_signal"/>
    <property type="match status" value="1"/>
</dbReference>
<keyword evidence="14" id="KW-1185">Reference proteome</keyword>
<keyword evidence="2" id="KW-1003">Cell membrane</keyword>
<dbReference type="PANTHER" id="PTHR32089">
    <property type="entry name" value="METHYL-ACCEPTING CHEMOTAXIS PROTEIN MCPB"/>
    <property type="match status" value="1"/>
</dbReference>
<proteinExistence type="inferred from homology"/>
<accession>A0ABQ1RFH8</accession>